<reference evidence="1 2" key="1">
    <citation type="journal article" date="2017" name="BMC Genomics">
        <title>Comparative and functional genomics of the Lactococcus lactis taxon; insights into evolution and niche adaptation.</title>
        <authorList>
            <person name="Kelleher P."/>
            <person name="Bottacini F."/>
            <person name="Mahony J."/>
            <person name="Kilcawley K.N."/>
            <person name="van Sinderen D."/>
        </authorList>
    </citation>
    <scope>NUCLEOTIDE SEQUENCE [LARGE SCALE GENOMIC DNA]</scope>
    <source>
        <strain evidence="1 2">UC11</strain>
    </source>
</reference>
<evidence type="ECO:0000313" key="2">
    <source>
        <dbReference type="Proteomes" id="UP000192067"/>
    </source>
</evidence>
<evidence type="ECO:0000313" key="1">
    <source>
        <dbReference type="EMBL" id="ARE13500.1"/>
    </source>
</evidence>
<dbReference type="AlphaFoldDB" id="A0AAC9R671"/>
<name>A0AAC9R671_LACLL</name>
<dbReference type="RefSeq" id="WP_081199683.1">
    <property type="nucleotide sequence ID" value="NZ_CP015903.2"/>
</dbReference>
<dbReference type="EMBL" id="CP015904">
    <property type="protein sequence ID" value="ARE13500.1"/>
    <property type="molecule type" value="Genomic_DNA"/>
</dbReference>
<gene>
    <name evidence="1" type="ORF">LLUC11_1167</name>
</gene>
<accession>A0AAC9R671</accession>
<organism evidence="1 2">
    <name type="scientific">Lactococcus lactis subsp. lactis</name>
    <name type="common">Streptococcus lactis</name>
    <dbReference type="NCBI Taxonomy" id="1360"/>
    <lineage>
        <taxon>Bacteria</taxon>
        <taxon>Bacillati</taxon>
        <taxon>Bacillota</taxon>
        <taxon>Bacilli</taxon>
        <taxon>Lactobacillales</taxon>
        <taxon>Streptococcaceae</taxon>
        <taxon>Lactococcus</taxon>
    </lineage>
</organism>
<sequence>MTVNERLHDYSTLISKSYPLRYFANRISYVTATVKWEVYIILWLNYHHLLALPEFLKEAVNIELTGKYYTKVLDDFHKSDKNCKNSYPESSQVVRRSS</sequence>
<dbReference type="Proteomes" id="UP000192067">
    <property type="component" value="Chromosome"/>
</dbReference>
<protein>
    <submittedName>
        <fullName evidence="1">Uncharacterized protein</fullName>
    </submittedName>
</protein>
<proteinExistence type="predicted"/>